<proteinExistence type="predicted"/>
<sequence>MLKIENVEGTVLAFLNNLTEAKAYEVLNGEYMLSFVATIDHLKTDYLYDNENLINYENDLFRVIKLEELHDEDNMITVAVTAEHISYDLINNVLNSFNYINKNCAEVMTHCLLGTGFNLRNCDITKKTDIQYKESCNSKQISIAIANNWQGELKYYRYYIDVLQNRGVNRGTGFIFGKNLKSVKRIRNFAEDTLSYEVEIVEGSEIDELGQYDLGDTIRVMDERLNIDYECKIVEIEKDILTGMNSRVVLGDAIKDMRSSFSSVKKQVDEVKEVIDINMADWDKIKEITNANGDIILGKLNALTGIASKIVNSTGTFEHRDNALYWQDQPTKEDSTFATLWSAKGIVFANNKDAQGEWIWESALDSEGIIANQVTASAINALSVNAIEVLCTKLTAQTIQGLTIEGGVIYSGDRTTGNYIEVSPNNPIKIWKNKKLVGELGYTNGDGTGGGRLALYSEGGTKNMEFSVTGEGNNKLFFNGGSNVIYDENVGGYVPSDTNAVTEVDGILKFSSSKRPQLDGNGDATQLCTRGEAQSFVNSAKANDSGSYYCVTSVADGHSHTYSSVPNHSHTVSTFSDIRLKENIEACTDEELLDALDILNVYRYNFINDKDECFGVIAQELLKNKLTAMLIEKDENGYYRVFYQGLGVLSIGINKILIKRMHEINNRLSKIERVSK</sequence>
<gene>
    <name evidence="1" type="ORF">CS063_00090</name>
</gene>
<name>A0AC61DGW5_9FIRM</name>
<organism evidence="1 2">
    <name type="scientific">Sporanaerobium hydrogeniformans</name>
    <dbReference type="NCBI Taxonomy" id="3072179"/>
    <lineage>
        <taxon>Bacteria</taxon>
        <taxon>Bacillati</taxon>
        <taxon>Bacillota</taxon>
        <taxon>Clostridia</taxon>
        <taxon>Lachnospirales</taxon>
        <taxon>Lachnospiraceae</taxon>
        <taxon>Sporanaerobium</taxon>
    </lineage>
</organism>
<comment type="caution">
    <text evidence="1">The sequence shown here is derived from an EMBL/GenBank/DDBJ whole genome shotgun (WGS) entry which is preliminary data.</text>
</comment>
<dbReference type="Proteomes" id="UP000224460">
    <property type="component" value="Unassembled WGS sequence"/>
</dbReference>
<dbReference type="EMBL" id="PEDL01000001">
    <property type="protein sequence ID" value="PHV71916.1"/>
    <property type="molecule type" value="Genomic_DNA"/>
</dbReference>
<protein>
    <submittedName>
        <fullName evidence="1">Uncharacterized protein</fullName>
    </submittedName>
</protein>
<evidence type="ECO:0000313" key="1">
    <source>
        <dbReference type="EMBL" id="PHV71916.1"/>
    </source>
</evidence>
<evidence type="ECO:0000313" key="2">
    <source>
        <dbReference type="Proteomes" id="UP000224460"/>
    </source>
</evidence>
<keyword evidence="2" id="KW-1185">Reference proteome</keyword>
<accession>A0AC61DGW5</accession>
<reference evidence="1" key="1">
    <citation type="submission" date="2017-10" db="EMBL/GenBank/DDBJ databases">
        <title>Genome sequence of cellulolytic Lachnospiraceae bacterium XHS1971 isolated from hotspring sediment.</title>
        <authorList>
            <person name="Vasudevan G."/>
            <person name="Joshi A.J."/>
            <person name="Hivarkar S."/>
            <person name="Lanjekar V.B."/>
            <person name="Dhakephalkar P.K."/>
            <person name="Dagar S."/>
        </authorList>
    </citation>
    <scope>NUCLEOTIDE SEQUENCE</scope>
    <source>
        <strain evidence="1">XHS1971</strain>
    </source>
</reference>